<protein>
    <submittedName>
        <fullName evidence="1">Uncharacterized protein</fullName>
    </submittedName>
</protein>
<dbReference type="Proteomes" id="UP000029738">
    <property type="component" value="Unassembled WGS sequence"/>
</dbReference>
<sequence>MQAHTQEELFTDITSDESASVSGGVFIGGFSLDKYLFGLGAAAVFGNGVPFVPTVAEIQFAWENSLYGSDPALAPFGKY</sequence>
<gene>
    <name evidence="1" type="ORF">DA73_0400010930</name>
</gene>
<evidence type="ECO:0000313" key="2">
    <source>
        <dbReference type="Proteomes" id="UP000029738"/>
    </source>
</evidence>
<evidence type="ECO:0000313" key="1">
    <source>
        <dbReference type="EMBL" id="KAF3885925.1"/>
    </source>
</evidence>
<accession>A0A8S9T0Q1</accession>
<proteinExistence type="predicted"/>
<keyword evidence="2" id="KW-1185">Reference proteome</keyword>
<dbReference type="AlphaFoldDB" id="A0A8S9T0Q1"/>
<dbReference type="EMBL" id="JHEG04000001">
    <property type="protein sequence ID" value="KAF3885925.1"/>
    <property type="molecule type" value="Genomic_DNA"/>
</dbReference>
<reference evidence="1" key="1">
    <citation type="journal article" date="2015" name="Genome Announc.">
        <title>Draft Genome Sequence of Tolypothrix boutellei Strain VB521301.</title>
        <authorList>
            <person name="Chandrababunaidu M.M."/>
            <person name="Singh D."/>
            <person name="Sen D."/>
            <person name="Bhan S."/>
            <person name="Das S."/>
            <person name="Gupta A."/>
            <person name="Adhikary S.P."/>
            <person name="Tripathy S."/>
        </authorList>
    </citation>
    <scope>NUCLEOTIDE SEQUENCE</scope>
    <source>
        <strain evidence="1">VB521301</strain>
    </source>
</reference>
<dbReference type="RefSeq" id="WP_038082448.1">
    <property type="nucleotide sequence ID" value="NZ_JHEG04000001.1"/>
</dbReference>
<comment type="caution">
    <text evidence="1">The sequence shown here is derived from an EMBL/GenBank/DDBJ whole genome shotgun (WGS) entry which is preliminary data.</text>
</comment>
<reference evidence="1" key="2">
    <citation type="submission" date="2019-11" db="EMBL/GenBank/DDBJ databases">
        <title>Improved Assembly of Tolypothrix boutellei genome.</title>
        <authorList>
            <person name="Sarangi A.N."/>
            <person name="Mukherjee M."/>
            <person name="Ghosh S."/>
            <person name="Singh D."/>
            <person name="Das A."/>
            <person name="Kant S."/>
            <person name="Prusty A."/>
            <person name="Tripathy S."/>
        </authorList>
    </citation>
    <scope>NUCLEOTIDE SEQUENCE</scope>
    <source>
        <strain evidence="1">VB521301</strain>
    </source>
</reference>
<organism evidence="1 2">
    <name type="scientific">Tolypothrix bouteillei VB521301</name>
    <dbReference type="NCBI Taxonomy" id="1479485"/>
    <lineage>
        <taxon>Bacteria</taxon>
        <taxon>Bacillati</taxon>
        <taxon>Cyanobacteriota</taxon>
        <taxon>Cyanophyceae</taxon>
        <taxon>Nostocales</taxon>
        <taxon>Tolypothrichaceae</taxon>
        <taxon>Tolypothrix</taxon>
    </lineage>
</organism>
<name>A0A8S9T0Q1_9CYAN</name>